<sequence>MILNEYFSYYGNPIPIERVMELTENDLDDLYANSKDVDRINIYFHLLNQYYYLKRYNASIGICKKGY</sequence>
<organism evidence="1 2">
    <name type="scientific">Herbinix luporum</name>
    <dbReference type="NCBI Taxonomy" id="1679721"/>
    <lineage>
        <taxon>Bacteria</taxon>
        <taxon>Bacillati</taxon>
        <taxon>Bacillota</taxon>
        <taxon>Clostridia</taxon>
        <taxon>Lachnospirales</taxon>
        <taxon>Lachnospiraceae</taxon>
        <taxon>Herbinix</taxon>
    </lineage>
</organism>
<dbReference type="EMBL" id="LN879430">
    <property type="protein sequence ID" value="CUH91781.1"/>
    <property type="molecule type" value="Genomic_DNA"/>
</dbReference>
<proteinExistence type="predicted"/>
<evidence type="ECO:0000313" key="1">
    <source>
        <dbReference type="EMBL" id="CUH91781.1"/>
    </source>
</evidence>
<dbReference type="Proteomes" id="UP000196053">
    <property type="component" value="Chromosome I"/>
</dbReference>
<dbReference type="RefSeq" id="WP_058257217.1">
    <property type="nucleotide sequence ID" value="NZ_LN879430.1"/>
</dbReference>
<dbReference type="OrthoDB" id="1906588at2"/>
<dbReference type="KEGG" id="hsd:SD1D_0228"/>
<evidence type="ECO:0000313" key="2">
    <source>
        <dbReference type="Proteomes" id="UP000196053"/>
    </source>
</evidence>
<keyword evidence="2" id="KW-1185">Reference proteome</keyword>
<dbReference type="AlphaFoldDB" id="A0A0K8J2A9"/>
<name>A0A0K8J2A9_9FIRM</name>
<gene>
    <name evidence="1" type="ORF">SD1D_0228</name>
</gene>
<reference evidence="2" key="1">
    <citation type="submission" date="2015-09" db="EMBL/GenBank/DDBJ databases">
        <authorList>
            <person name="Wibberg D."/>
        </authorList>
    </citation>
    <scope>NUCLEOTIDE SEQUENCE [LARGE SCALE GENOMIC DNA]</scope>
    <source>
        <strain evidence="2">SD1D</strain>
    </source>
</reference>
<accession>A0A0K8J2A9</accession>
<protein>
    <submittedName>
        <fullName evidence="1">Uncharacterized protein</fullName>
    </submittedName>
</protein>